<evidence type="ECO:0000313" key="5">
    <source>
        <dbReference type="EMBL" id="KAG8095830.1"/>
    </source>
</evidence>
<comment type="subcellular location">
    <subcellularLocation>
        <location evidence="1">Endomembrane system</location>
    </subcellularLocation>
</comment>
<dbReference type="InterPro" id="IPR050840">
    <property type="entry name" value="Adaptor_Complx_Large_Subunit"/>
</dbReference>
<name>A0A8J6BXI8_ZIZPA</name>
<keyword evidence="3" id="KW-0653">Protein transport</keyword>
<accession>A0A8J6BXI8</accession>
<dbReference type="EMBL" id="JAAALK010000079">
    <property type="protein sequence ID" value="KAG8095830.1"/>
    <property type="molecule type" value="Genomic_DNA"/>
</dbReference>
<dbReference type="AlphaFoldDB" id="A0A8J6BXI8"/>
<evidence type="ECO:0000256" key="3">
    <source>
        <dbReference type="ARBA" id="ARBA00022927"/>
    </source>
</evidence>
<evidence type="ECO:0000313" key="6">
    <source>
        <dbReference type="Proteomes" id="UP000729402"/>
    </source>
</evidence>
<evidence type="ECO:0000256" key="1">
    <source>
        <dbReference type="ARBA" id="ARBA00004308"/>
    </source>
</evidence>
<dbReference type="OrthoDB" id="28053at2759"/>
<gene>
    <name evidence="5" type="ORF">GUJ93_ZPchr0013g37107</name>
</gene>
<dbReference type="GO" id="GO:0015031">
    <property type="term" value="P:protein transport"/>
    <property type="evidence" value="ECO:0007669"/>
    <property type="project" value="UniProtKB-KW"/>
</dbReference>
<keyword evidence="2" id="KW-0813">Transport</keyword>
<evidence type="ECO:0000256" key="4">
    <source>
        <dbReference type="ARBA" id="ARBA00023136"/>
    </source>
</evidence>
<organism evidence="5 6">
    <name type="scientific">Zizania palustris</name>
    <name type="common">Northern wild rice</name>
    <dbReference type="NCBI Taxonomy" id="103762"/>
    <lineage>
        <taxon>Eukaryota</taxon>
        <taxon>Viridiplantae</taxon>
        <taxon>Streptophyta</taxon>
        <taxon>Embryophyta</taxon>
        <taxon>Tracheophyta</taxon>
        <taxon>Spermatophyta</taxon>
        <taxon>Magnoliopsida</taxon>
        <taxon>Liliopsida</taxon>
        <taxon>Poales</taxon>
        <taxon>Poaceae</taxon>
        <taxon>BOP clade</taxon>
        <taxon>Oryzoideae</taxon>
        <taxon>Oryzeae</taxon>
        <taxon>Zizaniinae</taxon>
        <taxon>Zizania</taxon>
    </lineage>
</organism>
<sequence length="99" mass="11067">MGTDVVKNVNKNNASHAVLFEALALVMHLDAEKEMMSQCVALLGKFIAVREPNIRYLGLVSCTTVMLFDSIHVFGNVSFTFLIEKMLNLHQTPLMKTLL</sequence>
<dbReference type="GO" id="GO:0005737">
    <property type="term" value="C:cytoplasm"/>
    <property type="evidence" value="ECO:0007669"/>
    <property type="project" value="UniProtKB-ARBA"/>
</dbReference>
<proteinExistence type="predicted"/>
<dbReference type="Proteomes" id="UP000729402">
    <property type="component" value="Unassembled WGS sequence"/>
</dbReference>
<protein>
    <submittedName>
        <fullName evidence="5">Uncharacterized protein</fullName>
    </submittedName>
</protein>
<dbReference type="GO" id="GO:0012505">
    <property type="term" value="C:endomembrane system"/>
    <property type="evidence" value="ECO:0007669"/>
    <property type="project" value="UniProtKB-SubCell"/>
</dbReference>
<reference evidence="5" key="2">
    <citation type="submission" date="2021-02" db="EMBL/GenBank/DDBJ databases">
        <authorList>
            <person name="Kimball J.A."/>
            <person name="Haas M.W."/>
            <person name="Macchietto M."/>
            <person name="Kono T."/>
            <person name="Duquette J."/>
            <person name="Shao M."/>
        </authorList>
    </citation>
    <scope>NUCLEOTIDE SEQUENCE</scope>
    <source>
        <tissue evidence="5">Fresh leaf tissue</tissue>
    </source>
</reference>
<keyword evidence="4" id="KW-0472">Membrane</keyword>
<reference evidence="5" key="1">
    <citation type="journal article" date="2021" name="bioRxiv">
        <title>Whole Genome Assembly and Annotation of Northern Wild Rice, Zizania palustris L., Supports a Whole Genome Duplication in the Zizania Genus.</title>
        <authorList>
            <person name="Haas M."/>
            <person name="Kono T."/>
            <person name="Macchietto M."/>
            <person name="Millas R."/>
            <person name="McGilp L."/>
            <person name="Shao M."/>
            <person name="Duquette J."/>
            <person name="Hirsch C.N."/>
            <person name="Kimball J."/>
        </authorList>
    </citation>
    <scope>NUCLEOTIDE SEQUENCE</scope>
    <source>
        <tissue evidence="5">Fresh leaf tissue</tissue>
    </source>
</reference>
<keyword evidence="6" id="KW-1185">Reference proteome</keyword>
<comment type="caution">
    <text evidence="5">The sequence shown here is derived from an EMBL/GenBank/DDBJ whole genome shotgun (WGS) entry which is preliminary data.</text>
</comment>
<dbReference type="PANTHER" id="PTHR22780">
    <property type="entry name" value="ADAPTIN, ALPHA/GAMMA/EPSILON"/>
    <property type="match status" value="1"/>
</dbReference>
<evidence type="ECO:0000256" key="2">
    <source>
        <dbReference type="ARBA" id="ARBA00022448"/>
    </source>
</evidence>